<dbReference type="PANTHER" id="PTHR45339">
    <property type="entry name" value="HYBRID SIGNAL TRANSDUCTION HISTIDINE KINASE J"/>
    <property type="match status" value="1"/>
</dbReference>
<dbReference type="SUPFAM" id="SSF55874">
    <property type="entry name" value="ATPase domain of HSP90 chaperone/DNA topoisomerase II/histidine kinase"/>
    <property type="match status" value="1"/>
</dbReference>
<evidence type="ECO:0000256" key="9">
    <source>
        <dbReference type="PROSITE-ProRule" id="PRU00110"/>
    </source>
</evidence>
<keyword evidence="7 11" id="KW-1133">Transmembrane helix</keyword>
<dbReference type="AlphaFoldDB" id="A0A7X0NH84"/>
<feature type="modified residue" description="4-aspartylphosphate" evidence="10">
    <location>
        <position position="925"/>
    </location>
</feature>
<dbReference type="InterPro" id="IPR003661">
    <property type="entry name" value="HisK_dim/P_dom"/>
</dbReference>
<feature type="transmembrane region" description="Helical" evidence="11">
    <location>
        <begin position="12"/>
        <end position="30"/>
    </location>
</feature>
<evidence type="ECO:0000256" key="3">
    <source>
        <dbReference type="ARBA" id="ARBA00012438"/>
    </source>
</evidence>
<dbReference type="Proteomes" id="UP000537141">
    <property type="component" value="Unassembled WGS sequence"/>
</dbReference>
<evidence type="ECO:0000256" key="11">
    <source>
        <dbReference type="SAM" id="Phobius"/>
    </source>
</evidence>
<keyword evidence="8" id="KW-0902">Two-component regulatory system</keyword>
<dbReference type="Gene3D" id="1.20.120.160">
    <property type="entry name" value="HPT domain"/>
    <property type="match status" value="1"/>
</dbReference>
<evidence type="ECO:0000256" key="8">
    <source>
        <dbReference type="ARBA" id="ARBA00023012"/>
    </source>
</evidence>
<proteinExistence type="predicted"/>
<feature type="domain" description="Histidine kinase" evidence="12">
    <location>
        <begin position="516"/>
        <end position="736"/>
    </location>
</feature>
<dbReference type="SUPFAM" id="SSF47384">
    <property type="entry name" value="Homodimeric domain of signal transducing histidine kinase"/>
    <property type="match status" value="1"/>
</dbReference>
<evidence type="ECO:0000259" key="13">
    <source>
        <dbReference type="PROSITE" id="PS50110"/>
    </source>
</evidence>
<dbReference type="Pfam" id="PF01627">
    <property type="entry name" value="Hpt"/>
    <property type="match status" value="1"/>
</dbReference>
<gene>
    <name evidence="15" type="ORF">HNQ55_001938</name>
</gene>
<evidence type="ECO:0000256" key="1">
    <source>
        <dbReference type="ARBA" id="ARBA00000085"/>
    </source>
</evidence>
<dbReference type="EMBL" id="JACHHU010000014">
    <property type="protein sequence ID" value="MBB6543417.1"/>
    <property type="molecule type" value="Genomic_DNA"/>
</dbReference>
<keyword evidence="5 10" id="KW-0597">Phosphoprotein</keyword>
<evidence type="ECO:0000313" key="15">
    <source>
        <dbReference type="EMBL" id="MBB6543417.1"/>
    </source>
</evidence>
<dbReference type="CDD" id="cd17546">
    <property type="entry name" value="REC_hyHK_CKI1_RcsC-like"/>
    <property type="match status" value="1"/>
</dbReference>
<dbReference type="InterPro" id="IPR003594">
    <property type="entry name" value="HATPase_dom"/>
</dbReference>
<dbReference type="InterPro" id="IPR004358">
    <property type="entry name" value="Sig_transdc_His_kin-like_C"/>
</dbReference>
<dbReference type="InterPro" id="IPR048760">
    <property type="entry name" value="VP0354-like_sensor_dom"/>
</dbReference>
<dbReference type="Gene3D" id="3.30.565.10">
    <property type="entry name" value="Histidine kinase-like ATPase, C-terminal domain"/>
    <property type="match status" value="1"/>
</dbReference>
<dbReference type="SUPFAM" id="SSF103190">
    <property type="entry name" value="Sensory domain-like"/>
    <property type="match status" value="1"/>
</dbReference>
<evidence type="ECO:0000256" key="10">
    <source>
        <dbReference type="PROSITE-ProRule" id="PRU00169"/>
    </source>
</evidence>
<dbReference type="InterPro" id="IPR001789">
    <property type="entry name" value="Sig_transdc_resp-reg_receiver"/>
</dbReference>
<dbReference type="InterPro" id="IPR005467">
    <property type="entry name" value="His_kinase_dom"/>
</dbReference>
<feature type="domain" description="HPt" evidence="14">
    <location>
        <begin position="1028"/>
        <end position="1125"/>
    </location>
</feature>
<name>A0A7X0NH84_9GAMM</name>
<evidence type="ECO:0000256" key="7">
    <source>
        <dbReference type="ARBA" id="ARBA00022989"/>
    </source>
</evidence>
<dbReference type="FunFam" id="3.30.565.10:FF:000010">
    <property type="entry name" value="Sensor histidine kinase RcsC"/>
    <property type="match status" value="1"/>
</dbReference>
<evidence type="ECO:0000313" key="16">
    <source>
        <dbReference type="Proteomes" id="UP000537141"/>
    </source>
</evidence>
<comment type="subcellular location">
    <subcellularLocation>
        <location evidence="2">Cell membrane</location>
        <topology evidence="2">Multi-pass membrane protein</topology>
    </subcellularLocation>
</comment>
<dbReference type="Pfam" id="PF21623">
    <property type="entry name" value="HK_sensor_dom_bact"/>
    <property type="match status" value="1"/>
</dbReference>
<keyword evidence="15" id="KW-0808">Transferase</keyword>
<dbReference type="RefSeq" id="WP_184424207.1">
    <property type="nucleotide sequence ID" value="NZ_AP027362.1"/>
</dbReference>
<dbReference type="InterPro" id="IPR036097">
    <property type="entry name" value="HisK_dim/P_sf"/>
</dbReference>
<dbReference type="PRINTS" id="PR00344">
    <property type="entry name" value="BCTRLSENSOR"/>
</dbReference>
<feature type="transmembrane region" description="Helical" evidence="11">
    <location>
        <begin position="333"/>
        <end position="354"/>
    </location>
</feature>
<dbReference type="InterPro" id="IPR029151">
    <property type="entry name" value="Sensor-like_sf"/>
</dbReference>
<dbReference type="PANTHER" id="PTHR45339:SF3">
    <property type="entry name" value="HISTIDINE KINASE"/>
    <property type="match status" value="1"/>
</dbReference>
<organism evidence="15 16">
    <name type="scientific">Thalassotalea piscium</name>
    <dbReference type="NCBI Taxonomy" id="1230533"/>
    <lineage>
        <taxon>Bacteria</taxon>
        <taxon>Pseudomonadati</taxon>
        <taxon>Pseudomonadota</taxon>
        <taxon>Gammaproteobacteria</taxon>
        <taxon>Alteromonadales</taxon>
        <taxon>Colwelliaceae</taxon>
        <taxon>Thalassotalea</taxon>
    </lineage>
</organism>
<reference evidence="15 16" key="1">
    <citation type="submission" date="2020-08" db="EMBL/GenBank/DDBJ databases">
        <title>Genomic Encyclopedia of Type Strains, Phase IV (KMG-IV): sequencing the most valuable type-strain genomes for metagenomic binning, comparative biology and taxonomic classification.</title>
        <authorList>
            <person name="Goeker M."/>
        </authorList>
    </citation>
    <scope>NUCLEOTIDE SEQUENCE [LARGE SCALE GENOMIC DNA]</scope>
    <source>
        <strain evidence="15 16">DSM 26287</strain>
    </source>
</reference>
<feature type="domain" description="Response regulatory" evidence="13">
    <location>
        <begin position="871"/>
        <end position="995"/>
    </location>
</feature>
<dbReference type="SMART" id="SM00448">
    <property type="entry name" value="REC"/>
    <property type="match status" value="1"/>
</dbReference>
<dbReference type="CDD" id="cd16922">
    <property type="entry name" value="HATPase_EvgS-ArcB-TorS-like"/>
    <property type="match status" value="1"/>
</dbReference>
<dbReference type="PROSITE" id="PS50110">
    <property type="entry name" value="RESPONSE_REGULATORY"/>
    <property type="match status" value="1"/>
</dbReference>
<dbReference type="SMART" id="SM00387">
    <property type="entry name" value="HATPase_c"/>
    <property type="match status" value="1"/>
</dbReference>
<dbReference type="InterPro" id="IPR036641">
    <property type="entry name" value="HPT_dom_sf"/>
</dbReference>
<dbReference type="PROSITE" id="PS50109">
    <property type="entry name" value="HIS_KIN"/>
    <property type="match status" value="1"/>
</dbReference>
<dbReference type="GO" id="GO:0000155">
    <property type="term" value="F:phosphorelay sensor kinase activity"/>
    <property type="evidence" value="ECO:0007669"/>
    <property type="project" value="InterPro"/>
</dbReference>
<dbReference type="SMART" id="SM00388">
    <property type="entry name" value="HisKA"/>
    <property type="match status" value="1"/>
</dbReference>
<evidence type="ECO:0000256" key="5">
    <source>
        <dbReference type="ARBA" id="ARBA00022553"/>
    </source>
</evidence>
<evidence type="ECO:0000256" key="2">
    <source>
        <dbReference type="ARBA" id="ARBA00004651"/>
    </source>
</evidence>
<keyword evidence="4" id="KW-1003">Cell membrane</keyword>
<dbReference type="CDD" id="cd00082">
    <property type="entry name" value="HisKA"/>
    <property type="match status" value="1"/>
</dbReference>
<dbReference type="PROSITE" id="PS50894">
    <property type="entry name" value="HPT"/>
    <property type="match status" value="1"/>
</dbReference>
<protein>
    <recommendedName>
        <fullName evidence="3">histidine kinase</fullName>
        <ecNumber evidence="3">2.7.13.3</ecNumber>
    </recommendedName>
</protein>
<dbReference type="SUPFAM" id="SSF52172">
    <property type="entry name" value="CheY-like"/>
    <property type="match status" value="1"/>
</dbReference>
<dbReference type="GO" id="GO:0005524">
    <property type="term" value="F:ATP binding"/>
    <property type="evidence" value="ECO:0007669"/>
    <property type="project" value="UniProtKB-KW"/>
</dbReference>
<keyword evidence="6 11" id="KW-0812">Transmembrane</keyword>
<keyword evidence="16" id="KW-1185">Reference proteome</keyword>
<evidence type="ECO:0000259" key="12">
    <source>
        <dbReference type="PROSITE" id="PS50109"/>
    </source>
</evidence>
<comment type="caution">
    <text evidence="15">The sequence shown here is derived from an EMBL/GenBank/DDBJ whole genome shotgun (WGS) entry which is preliminary data.</text>
</comment>
<dbReference type="SUPFAM" id="SSF47226">
    <property type="entry name" value="Histidine-containing phosphotransfer domain, HPT domain"/>
    <property type="match status" value="1"/>
</dbReference>
<evidence type="ECO:0000256" key="4">
    <source>
        <dbReference type="ARBA" id="ARBA00022475"/>
    </source>
</evidence>
<feature type="modified residue" description="Phosphohistidine" evidence="9">
    <location>
        <position position="1067"/>
    </location>
</feature>
<dbReference type="Gene3D" id="1.10.287.130">
    <property type="match status" value="1"/>
</dbReference>
<keyword evidence="15" id="KW-0418">Kinase</keyword>
<sequence length="1125" mass="126593">MGFKKTVSERSNAFIPLLAITFILFVAIIIKLQDQRQIEATQLNITQILSSVYSEQEDILNAFLDRQHRHLNFLSETPPIHEINQANISNTIGLDTEDNDLWKSRLASIFSSLVHNYSDVLQVRLIDATTGYELVRVDKVGQDIKRIMSTKLQDKSDTDYYQHTIRLAKDTAYVSELDLNRENGKIEYPIKPTIRFALPVFDESNQLHALLIINTSAQKLLVQLQAASNKRDAQFSLLDQYRNIIAHPNKNYRFTKDLSPELTWDKLYSAQPWFANTLKITKERNNTDNYITQFNELTFAKAEVGGAFQFTFVNSITENQFDEMLLERRLSSLGYLVIILVVFIIILTILLFYIRSAAELRKTRTEFAAIIEGASDGIIAINDEFIIESYNAAALKYFPELGGDKPSKELLDLSSFTADFVDKLIQPSSNNNLQIKSTDNAADLQVKMSPIVNNNNIKIGNALFIQDISEQIKYEHEIQEINSSLEQQILARTAELELAREKAVNASNIKSQFVSTISHEMRTPLNGILGSLSLMAKERHDEHINSLLDMMNLSASALSTLINDVLDLSKIEAGKLEIVVDECNVITAIEDTVLSLSSQAFNKNIDLEFDVTGIKHFSLVLDVGRLIQILNNLVGNGLKFTPHGGVYVLAHTYTIDDNVRLEVKIIDTGIGIAKDLQSKLFKSFSQADSTIASEFGGTGLGLSISKQLCELMGGEISVESDKGQGSTFSFYIDTPANKAKELPDTNILNNATFKLLLCSEFIHKKWENSIRFFGGEIVNEQPDYFIVDCHHSEYQKIKDNPTILARSIFLSRHSETYNEIHDLFSFLNRPTKLASFFRLFSTKTELLQYFTAAVNDDNTNEIDFPILANKTYLVVDDNDINITIACHLLHSVHAATITASSGVQAIEKLVEAKKNNIYIDAILMDCQMPIMNGYEATKSIRSGEAGEEFKVTPIIALTANAMSDERDKCLALGMNDYLTKPIDNKKLFNTLQRFSISDILPNTVEKEVVQEADQTLDQAKALDRLMGNNEIYKKLLAMFIEETPEKIVALNNFIQTNDFDGIWQIGHALKGTTGNISALILRGFADQIEKAAKQEDITLCRQLSKSIELEYQVVEQLIKKTLNTP</sequence>
<accession>A0A7X0NH84</accession>
<evidence type="ECO:0000259" key="14">
    <source>
        <dbReference type="PROSITE" id="PS50894"/>
    </source>
</evidence>
<dbReference type="InterPro" id="IPR008207">
    <property type="entry name" value="Sig_transdc_His_kin_Hpt_dom"/>
</dbReference>
<dbReference type="Gene3D" id="3.30.450.20">
    <property type="entry name" value="PAS domain"/>
    <property type="match status" value="2"/>
</dbReference>
<dbReference type="Gene3D" id="3.40.50.2300">
    <property type="match status" value="1"/>
</dbReference>
<evidence type="ECO:0000256" key="6">
    <source>
        <dbReference type="ARBA" id="ARBA00022692"/>
    </source>
</evidence>
<dbReference type="Pfam" id="PF00072">
    <property type="entry name" value="Response_reg"/>
    <property type="match status" value="1"/>
</dbReference>
<dbReference type="InterPro" id="IPR011006">
    <property type="entry name" value="CheY-like_superfamily"/>
</dbReference>
<dbReference type="InterPro" id="IPR036890">
    <property type="entry name" value="HATPase_C_sf"/>
</dbReference>
<dbReference type="GO" id="GO:0005886">
    <property type="term" value="C:plasma membrane"/>
    <property type="evidence" value="ECO:0007669"/>
    <property type="project" value="UniProtKB-SubCell"/>
</dbReference>
<dbReference type="EC" id="2.7.13.3" evidence="3"/>
<dbReference type="Pfam" id="PF02518">
    <property type="entry name" value="HATPase_c"/>
    <property type="match status" value="1"/>
</dbReference>
<comment type="catalytic activity">
    <reaction evidence="1">
        <text>ATP + protein L-histidine = ADP + protein N-phospho-L-histidine.</text>
        <dbReference type="EC" id="2.7.13.3"/>
    </reaction>
</comment>
<dbReference type="Pfam" id="PF00512">
    <property type="entry name" value="HisKA"/>
    <property type="match status" value="1"/>
</dbReference>
<keyword evidence="11" id="KW-0472">Membrane</keyword>